<organism evidence="1 2">
    <name type="scientific">Castilleja foliolosa</name>
    <dbReference type="NCBI Taxonomy" id="1961234"/>
    <lineage>
        <taxon>Eukaryota</taxon>
        <taxon>Viridiplantae</taxon>
        <taxon>Streptophyta</taxon>
        <taxon>Embryophyta</taxon>
        <taxon>Tracheophyta</taxon>
        <taxon>Spermatophyta</taxon>
        <taxon>Magnoliopsida</taxon>
        <taxon>eudicotyledons</taxon>
        <taxon>Gunneridae</taxon>
        <taxon>Pentapetalae</taxon>
        <taxon>asterids</taxon>
        <taxon>lamiids</taxon>
        <taxon>Lamiales</taxon>
        <taxon>Orobanchaceae</taxon>
        <taxon>Pedicularideae</taxon>
        <taxon>Castillejinae</taxon>
        <taxon>Castilleja</taxon>
    </lineage>
</organism>
<gene>
    <name evidence="1" type="ORF">CASFOL_028383</name>
</gene>
<dbReference type="PANTHER" id="PTHR13448">
    <property type="entry name" value="TRANSMEMBRANE PROTEIN 214"/>
    <property type="match status" value="1"/>
</dbReference>
<accession>A0ABD3CB03</accession>
<dbReference type="Proteomes" id="UP001632038">
    <property type="component" value="Unassembled WGS sequence"/>
</dbReference>
<protein>
    <recommendedName>
        <fullName evidence="3">Secreted protein</fullName>
    </recommendedName>
</protein>
<evidence type="ECO:0008006" key="3">
    <source>
        <dbReference type="Google" id="ProtNLM"/>
    </source>
</evidence>
<dbReference type="EMBL" id="JAVIJP010000039">
    <property type="protein sequence ID" value="KAL3627020.1"/>
    <property type="molecule type" value="Genomic_DNA"/>
</dbReference>
<name>A0ABD3CB03_9LAMI</name>
<dbReference type="PANTHER" id="PTHR13448:SF14">
    <property type="entry name" value="F26K24.17 PROTEIN"/>
    <property type="match status" value="1"/>
</dbReference>
<comment type="caution">
    <text evidence="1">The sequence shown here is derived from an EMBL/GenBank/DDBJ whole genome shotgun (WGS) entry which is preliminary data.</text>
</comment>
<dbReference type="InterPro" id="IPR019308">
    <property type="entry name" value="TMEM214"/>
</dbReference>
<reference evidence="2" key="1">
    <citation type="journal article" date="2024" name="IScience">
        <title>Strigolactones Initiate the Formation of Haustorium-like Structures in Castilleja.</title>
        <authorList>
            <person name="Buerger M."/>
            <person name="Peterson D."/>
            <person name="Chory J."/>
        </authorList>
    </citation>
    <scope>NUCLEOTIDE SEQUENCE [LARGE SCALE GENOMIC DNA]</scope>
</reference>
<keyword evidence="2" id="KW-1185">Reference proteome</keyword>
<evidence type="ECO:0000313" key="1">
    <source>
        <dbReference type="EMBL" id="KAL3627020.1"/>
    </source>
</evidence>
<evidence type="ECO:0000313" key="2">
    <source>
        <dbReference type="Proteomes" id="UP001632038"/>
    </source>
</evidence>
<proteinExistence type="predicted"/>
<dbReference type="AlphaFoldDB" id="A0ABD3CB03"/>
<sequence length="102" mass="10962">MCVVLDICLAVVGVVKVVLSFVLRLRVLSAPNARDIVINGAVGKGERLIAPAALELLLRLTFPKSSARVKLLKDLRWFARLEDVALAGSPGSTTLKQVSLKI</sequence>